<keyword evidence="3" id="KW-1185">Reference proteome</keyword>
<proteinExistence type="predicted"/>
<accession>A0ABR0QUC4</accession>
<organism evidence="2 3">
    <name type="scientific">Gossypium arboreum</name>
    <name type="common">Tree cotton</name>
    <name type="synonym">Gossypium nanking</name>
    <dbReference type="NCBI Taxonomy" id="29729"/>
    <lineage>
        <taxon>Eukaryota</taxon>
        <taxon>Viridiplantae</taxon>
        <taxon>Streptophyta</taxon>
        <taxon>Embryophyta</taxon>
        <taxon>Tracheophyta</taxon>
        <taxon>Spermatophyta</taxon>
        <taxon>Magnoliopsida</taxon>
        <taxon>eudicotyledons</taxon>
        <taxon>Gunneridae</taxon>
        <taxon>Pentapetalae</taxon>
        <taxon>rosids</taxon>
        <taxon>malvids</taxon>
        <taxon>Malvales</taxon>
        <taxon>Malvaceae</taxon>
        <taxon>Malvoideae</taxon>
        <taxon>Gossypium</taxon>
    </lineage>
</organism>
<dbReference type="Proteomes" id="UP001358586">
    <property type="component" value="Chromosome 2"/>
</dbReference>
<feature type="compositionally biased region" description="Basic and acidic residues" evidence="1">
    <location>
        <begin position="165"/>
        <end position="186"/>
    </location>
</feature>
<feature type="region of interest" description="Disordered" evidence="1">
    <location>
        <begin position="126"/>
        <end position="220"/>
    </location>
</feature>
<dbReference type="EMBL" id="JARKNE010000002">
    <property type="protein sequence ID" value="KAK5842921.1"/>
    <property type="molecule type" value="Genomic_DNA"/>
</dbReference>
<evidence type="ECO:0000313" key="3">
    <source>
        <dbReference type="Proteomes" id="UP001358586"/>
    </source>
</evidence>
<name>A0ABR0QUC4_GOSAR</name>
<comment type="caution">
    <text evidence="2">The sequence shown here is derived from an EMBL/GenBank/DDBJ whole genome shotgun (WGS) entry which is preliminary data.</text>
</comment>
<protein>
    <submittedName>
        <fullName evidence="2">Uncharacterized protein</fullName>
    </submittedName>
</protein>
<feature type="compositionally biased region" description="Polar residues" evidence="1">
    <location>
        <begin position="204"/>
        <end position="220"/>
    </location>
</feature>
<evidence type="ECO:0000256" key="1">
    <source>
        <dbReference type="SAM" id="MobiDB-lite"/>
    </source>
</evidence>
<reference evidence="2 3" key="1">
    <citation type="submission" date="2023-03" db="EMBL/GenBank/DDBJ databases">
        <title>WGS of Gossypium arboreum.</title>
        <authorList>
            <person name="Yu D."/>
        </authorList>
    </citation>
    <scope>NUCLEOTIDE SEQUENCE [LARGE SCALE GENOMIC DNA]</scope>
    <source>
        <tissue evidence="2">Leaf</tissue>
    </source>
</reference>
<gene>
    <name evidence="2" type="ORF">PVK06_005341</name>
</gene>
<feature type="compositionally biased region" description="Basic and acidic residues" evidence="1">
    <location>
        <begin position="145"/>
        <end position="155"/>
    </location>
</feature>
<evidence type="ECO:0000313" key="2">
    <source>
        <dbReference type="EMBL" id="KAK5842921.1"/>
    </source>
</evidence>
<sequence>MIRLKQIQDETLGYSEGHHRRCTVILGLTFDLGTSFDAEISSKETVLWSSVHKWASAEIRIHDSKPSHRDLRELPAIKGNKQQIREKAEQEMARKSQHISQRYRRHEMERNRCITAHDHERLVKNVHELNTIEPSEPTEPETDESSNKFETKADLVDEIEEAESKEEPNEPELIKKPKVSKPREELNANEPAEPSVDLELTIPRPTSSNTVKNLNLSIMK</sequence>